<dbReference type="Pfam" id="PF13639">
    <property type="entry name" value="zf-RING_2"/>
    <property type="match status" value="1"/>
</dbReference>
<evidence type="ECO:0000313" key="11">
    <source>
        <dbReference type="EMBL" id="CAI9774526.1"/>
    </source>
</evidence>
<evidence type="ECO:0000256" key="1">
    <source>
        <dbReference type="ARBA" id="ARBA00000900"/>
    </source>
</evidence>
<dbReference type="GO" id="GO:0061630">
    <property type="term" value="F:ubiquitin protein ligase activity"/>
    <property type="evidence" value="ECO:0007669"/>
    <property type="project" value="UniProtKB-EC"/>
</dbReference>
<evidence type="ECO:0000256" key="5">
    <source>
        <dbReference type="ARBA" id="ARBA00022771"/>
    </source>
</evidence>
<feature type="domain" description="RING-type" evidence="10">
    <location>
        <begin position="453"/>
        <end position="494"/>
    </location>
</feature>
<evidence type="ECO:0000256" key="2">
    <source>
        <dbReference type="ARBA" id="ARBA00012483"/>
    </source>
</evidence>
<name>A0AAD1ZRF2_9LAMI</name>
<evidence type="ECO:0000256" key="8">
    <source>
        <dbReference type="PROSITE-ProRule" id="PRU00175"/>
    </source>
</evidence>
<dbReference type="Gene3D" id="3.30.40.10">
    <property type="entry name" value="Zinc/RING finger domain, C3HC4 (zinc finger)"/>
    <property type="match status" value="1"/>
</dbReference>
<feature type="region of interest" description="Disordered" evidence="9">
    <location>
        <begin position="501"/>
        <end position="545"/>
    </location>
</feature>
<evidence type="ECO:0000256" key="4">
    <source>
        <dbReference type="ARBA" id="ARBA00022723"/>
    </source>
</evidence>
<dbReference type="PANTHER" id="PTHR15710:SF34">
    <property type="entry name" value="E3 UBIQUITIN-PROTEIN LIGASE RHC1A-RELATED"/>
    <property type="match status" value="1"/>
</dbReference>
<evidence type="ECO:0000313" key="12">
    <source>
        <dbReference type="Proteomes" id="UP000834106"/>
    </source>
</evidence>
<dbReference type="SUPFAM" id="SSF57850">
    <property type="entry name" value="RING/U-box"/>
    <property type="match status" value="1"/>
</dbReference>
<dbReference type="AlphaFoldDB" id="A0AAD1ZRF2"/>
<accession>A0AAD1ZRF2</accession>
<evidence type="ECO:0000256" key="3">
    <source>
        <dbReference type="ARBA" id="ARBA00022679"/>
    </source>
</evidence>
<dbReference type="EMBL" id="OU503048">
    <property type="protein sequence ID" value="CAI9774526.1"/>
    <property type="molecule type" value="Genomic_DNA"/>
</dbReference>
<dbReference type="GO" id="GO:0008270">
    <property type="term" value="F:zinc ion binding"/>
    <property type="evidence" value="ECO:0007669"/>
    <property type="project" value="UniProtKB-KW"/>
</dbReference>
<keyword evidence="3" id="KW-0808">Transferase</keyword>
<evidence type="ECO:0000259" key="10">
    <source>
        <dbReference type="PROSITE" id="PS50089"/>
    </source>
</evidence>
<keyword evidence="5 8" id="KW-0863">Zinc-finger</keyword>
<dbReference type="InterPro" id="IPR013083">
    <property type="entry name" value="Znf_RING/FYVE/PHD"/>
</dbReference>
<dbReference type="PROSITE" id="PS50089">
    <property type="entry name" value="ZF_RING_2"/>
    <property type="match status" value="1"/>
</dbReference>
<dbReference type="FunFam" id="3.30.40.10:FF:000022">
    <property type="entry name" value="E3 ubiquitin-protein ligase RING1-like"/>
    <property type="match status" value="1"/>
</dbReference>
<dbReference type="InterPro" id="IPR001841">
    <property type="entry name" value="Znf_RING"/>
</dbReference>
<dbReference type="GO" id="GO:0016567">
    <property type="term" value="P:protein ubiquitination"/>
    <property type="evidence" value="ECO:0007669"/>
    <property type="project" value="TreeGrafter"/>
</dbReference>
<keyword evidence="7" id="KW-0862">Zinc</keyword>
<protein>
    <recommendedName>
        <fullName evidence="2">RING-type E3 ubiquitin transferase</fullName>
        <ecNumber evidence="2">2.3.2.27</ecNumber>
    </recommendedName>
</protein>
<dbReference type="GO" id="GO:0005737">
    <property type="term" value="C:cytoplasm"/>
    <property type="evidence" value="ECO:0007669"/>
    <property type="project" value="TreeGrafter"/>
</dbReference>
<evidence type="ECO:0000256" key="7">
    <source>
        <dbReference type="ARBA" id="ARBA00022833"/>
    </source>
</evidence>
<keyword evidence="6" id="KW-0833">Ubl conjugation pathway</keyword>
<dbReference type="SMART" id="SM00184">
    <property type="entry name" value="RING"/>
    <property type="match status" value="1"/>
</dbReference>
<evidence type="ECO:0000256" key="6">
    <source>
        <dbReference type="ARBA" id="ARBA00022786"/>
    </source>
</evidence>
<sequence length="545" mass="60887">MNSRGVGSSGQQALGHSPLARQQNSWFSLTLNEVENQLGDLGKPLGSMNLEELLKNVWNAEASNSSWMDPNNASPASSHQLQASLSLARAFNGKTVEEVWKDIQGHKIRNAEETGGKEIELTLGKTNSGDPQKNLDRRLKRKIKNREFYMFYLKRFAFWQFTQAYHYELASSVSYLEEVNAMLKKIKEFMKMLPSDSSEPRYQLRRTKVIHRTLHELQKSKRIRFIRISSLTANSLPGKALHTIICRTALLVPARYVPQSTDHLNKTLCHIISNRTKEGCQAAEILISATNAGGQFVFEEFFGSHSGDASDIGMMEPFHDPRFGIMDAFAALMRQRLAGRNPTFDIRTRSGATPENSVAFSSGPSGPWLIFHGQSPVGMSDNNAFEFFLNGNPGMGQRRGNFGDIFMGPGLQELIEQLTMNDRQGPPPAPRSAIDAMPTIKITQRHLSTDSHCPVCQDKFELGTEARQMPCNHIYHSDCITPWLVQHNSCPVCRLELPSQGSGSSCPNWNSRTGNASGSSGARNSGRDNVQHQGRRNPFSFLWPF</sequence>
<evidence type="ECO:0000256" key="9">
    <source>
        <dbReference type="SAM" id="MobiDB-lite"/>
    </source>
</evidence>
<dbReference type="EC" id="2.3.2.27" evidence="2"/>
<feature type="compositionally biased region" description="Low complexity" evidence="9">
    <location>
        <begin position="510"/>
        <end position="524"/>
    </location>
</feature>
<dbReference type="CDD" id="cd16667">
    <property type="entry name" value="RING-H2_RNF126-like"/>
    <property type="match status" value="1"/>
</dbReference>
<dbReference type="PANTHER" id="PTHR15710">
    <property type="entry name" value="E3 UBIQUITIN-PROTEIN LIGASE PRAJA"/>
    <property type="match status" value="1"/>
</dbReference>
<keyword evidence="4" id="KW-0479">Metal-binding</keyword>
<dbReference type="Proteomes" id="UP000834106">
    <property type="component" value="Chromosome 13"/>
</dbReference>
<reference evidence="11" key="1">
    <citation type="submission" date="2023-05" db="EMBL/GenBank/DDBJ databases">
        <authorList>
            <person name="Huff M."/>
        </authorList>
    </citation>
    <scope>NUCLEOTIDE SEQUENCE</scope>
</reference>
<gene>
    <name evidence="11" type="ORF">FPE_LOCUS21956</name>
</gene>
<organism evidence="11 12">
    <name type="scientific">Fraxinus pennsylvanica</name>
    <dbReference type="NCBI Taxonomy" id="56036"/>
    <lineage>
        <taxon>Eukaryota</taxon>
        <taxon>Viridiplantae</taxon>
        <taxon>Streptophyta</taxon>
        <taxon>Embryophyta</taxon>
        <taxon>Tracheophyta</taxon>
        <taxon>Spermatophyta</taxon>
        <taxon>Magnoliopsida</taxon>
        <taxon>eudicotyledons</taxon>
        <taxon>Gunneridae</taxon>
        <taxon>Pentapetalae</taxon>
        <taxon>asterids</taxon>
        <taxon>lamiids</taxon>
        <taxon>Lamiales</taxon>
        <taxon>Oleaceae</taxon>
        <taxon>Oleeae</taxon>
        <taxon>Fraxinus</taxon>
    </lineage>
</organism>
<proteinExistence type="predicted"/>
<keyword evidence="12" id="KW-1185">Reference proteome</keyword>
<comment type="catalytic activity">
    <reaction evidence="1">
        <text>S-ubiquitinyl-[E2 ubiquitin-conjugating enzyme]-L-cysteine + [acceptor protein]-L-lysine = [E2 ubiquitin-conjugating enzyme]-L-cysteine + N(6)-ubiquitinyl-[acceptor protein]-L-lysine.</text>
        <dbReference type="EC" id="2.3.2.27"/>
    </reaction>
</comment>